<gene>
    <name evidence="2" type="primary">TIP41</name>
    <name evidence="2" type="ORF">LPJ64_000379</name>
</gene>
<comment type="caution">
    <text evidence="2">The sequence shown here is derived from an EMBL/GenBank/DDBJ whole genome shotgun (WGS) entry which is preliminary data.</text>
</comment>
<dbReference type="InterPro" id="IPR051330">
    <property type="entry name" value="Phosphatase_reg/MetRdx"/>
</dbReference>
<keyword evidence="3" id="KW-1185">Reference proteome</keyword>
<dbReference type="EMBL" id="JANBOH010000007">
    <property type="protein sequence ID" value="KAJ1648326.1"/>
    <property type="molecule type" value="Genomic_DNA"/>
</dbReference>
<reference evidence="2" key="1">
    <citation type="submission" date="2022-07" db="EMBL/GenBank/DDBJ databases">
        <title>Phylogenomic reconstructions and comparative analyses of Kickxellomycotina fungi.</title>
        <authorList>
            <person name="Reynolds N.K."/>
            <person name="Stajich J.E."/>
            <person name="Barry K."/>
            <person name="Grigoriev I.V."/>
            <person name="Crous P."/>
            <person name="Smith M.E."/>
        </authorList>
    </citation>
    <scope>NUCLEOTIDE SEQUENCE</scope>
    <source>
        <strain evidence="2">NBRC 105413</strain>
    </source>
</reference>
<dbReference type="InterPro" id="IPR007303">
    <property type="entry name" value="TIP41-like"/>
</dbReference>
<dbReference type="AlphaFoldDB" id="A0A9W7XSP5"/>
<evidence type="ECO:0000313" key="2">
    <source>
        <dbReference type="EMBL" id="KAJ1648326.1"/>
    </source>
</evidence>
<dbReference type="GO" id="GO:0005829">
    <property type="term" value="C:cytosol"/>
    <property type="evidence" value="ECO:0007669"/>
    <property type="project" value="TreeGrafter"/>
</dbReference>
<organism evidence="2 3">
    <name type="scientific">Coemansia asiatica</name>
    <dbReference type="NCBI Taxonomy" id="1052880"/>
    <lineage>
        <taxon>Eukaryota</taxon>
        <taxon>Fungi</taxon>
        <taxon>Fungi incertae sedis</taxon>
        <taxon>Zoopagomycota</taxon>
        <taxon>Kickxellomycotina</taxon>
        <taxon>Kickxellomycetes</taxon>
        <taxon>Kickxellales</taxon>
        <taxon>Kickxellaceae</taxon>
        <taxon>Coemansia</taxon>
    </lineage>
</organism>
<evidence type="ECO:0000256" key="1">
    <source>
        <dbReference type="ARBA" id="ARBA00006658"/>
    </source>
</evidence>
<proteinExistence type="inferred from homology"/>
<dbReference type="Pfam" id="PF04176">
    <property type="entry name" value="TIP41"/>
    <property type="match status" value="1"/>
</dbReference>
<accession>A0A9W7XSP5</accession>
<sequence>MSSKVEKIETETVGGVRLNNWEITSCHKPILNNTAIEQYSKELGFSVPEMIFGNNYLRICSLSSANITLEFNALDALKLVDTSPESSKAVQVSIAQGWTETSKRNRSDITDVIKPFDWTLSTKYRGSTNLRFQPTDQTIDYKKLMVREEIHFYDENVLFEDDLGDNGTSQLSYKVRVMPSGFFILLRFFLRVDGVLFRIYDTRVYHEFGSNCILREFGTREAAFDEVRRQVPKKKHDDEDLSLLNNIAFVDGAMKNAKIESEIALLL</sequence>
<dbReference type="GO" id="GO:0031929">
    <property type="term" value="P:TOR signaling"/>
    <property type="evidence" value="ECO:0007669"/>
    <property type="project" value="TreeGrafter"/>
</dbReference>
<dbReference type="PANTHER" id="PTHR21021">
    <property type="entry name" value="GAF/PUTATIVE CYTOSKELETAL PROTEIN"/>
    <property type="match status" value="1"/>
</dbReference>
<evidence type="ECO:0000313" key="3">
    <source>
        <dbReference type="Proteomes" id="UP001145021"/>
    </source>
</evidence>
<name>A0A9W7XSP5_9FUNG</name>
<comment type="similarity">
    <text evidence="1">Belongs to the TIP41 family.</text>
</comment>
<dbReference type="Proteomes" id="UP001145021">
    <property type="component" value="Unassembled WGS sequence"/>
</dbReference>
<dbReference type="PANTHER" id="PTHR21021:SF16">
    <property type="entry name" value="TIP41-LIKE PROTEIN"/>
    <property type="match status" value="1"/>
</dbReference>
<protein>
    <submittedName>
        <fullName evidence="2">Tap42 interacting protein</fullName>
    </submittedName>
</protein>